<gene>
    <name evidence="1" type="ordered locus">Avin_17730</name>
</gene>
<protein>
    <submittedName>
        <fullName evidence="1">Uncharacterized protein</fullName>
    </submittedName>
</protein>
<dbReference type="EMBL" id="CP001157">
    <property type="protein sequence ID" value="ACO77986.1"/>
    <property type="molecule type" value="Genomic_DNA"/>
</dbReference>
<reference evidence="1 2" key="1">
    <citation type="journal article" date="2009" name="J. Bacteriol.">
        <title>Genome sequence of Azotobacter vinelandii, an obligate aerobe specialized to support diverse anaerobic metabolic processes.</title>
        <authorList>
            <person name="Setubal J.C."/>
            <person name="dos Santos P."/>
            <person name="Goldman B.S."/>
            <person name="Ertesvag H."/>
            <person name="Espin G."/>
            <person name="Rubio L.M."/>
            <person name="Valla S."/>
            <person name="Almeida N.F."/>
            <person name="Balasubramanian D."/>
            <person name="Cromes L."/>
            <person name="Curatti L."/>
            <person name="Du Z."/>
            <person name="Godsy E."/>
            <person name="Goodner B."/>
            <person name="Hellner-Burris K."/>
            <person name="Hernandez J.A."/>
            <person name="Houmiel K."/>
            <person name="Imperial J."/>
            <person name="Kennedy C."/>
            <person name="Larson T.J."/>
            <person name="Latreille P."/>
            <person name="Ligon L.S."/>
            <person name="Lu J."/>
            <person name="Maerk M."/>
            <person name="Miller N.M."/>
            <person name="Norton S."/>
            <person name="O'Carroll I.P."/>
            <person name="Paulsen I."/>
            <person name="Raulfs E.C."/>
            <person name="Roemer R."/>
            <person name="Rosser J."/>
            <person name="Segura D."/>
            <person name="Slater S."/>
            <person name="Stricklin S.L."/>
            <person name="Studholme D.J."/>
            <person name="Sun J."/>
            <person name="Viana C.J."/>
            <person name="Wallin E."/>
            <person name="Wang B."/>
            <person name="Wheeler C."/>
            <person name="Zhu H."/>
            <person name="Dean D.R."/>
            <person name="Dixon R."/>
            <person name="Wood D."/>
        </authorList>
    </citation>
    <scope>NUCLEOTIDE SEQUENCE [LARGE SCALE GENOMIC DNA]</scope>
    <source>
        <strain evidence="2">DJ / ATCC BAA-1303</strain>
    </source>
</reference>
<proteinExistence type="predicted"/>
<accession>C1DDL5</accession>
<dbReference type="KEGG" id="avn:Avin_17730"/>
<dbReference type="EnsemblBacteria" id="ACO77986">
    <property type="protein sequence ID" value="ACO77986"/>
    <property type="gene ID" value="Avin_17730"/>
</dbReference>
<dbReference type="Proteomes" id="UP000002424">
    <property type="component" value="Chromosome"/>
</dbReference>
<evidence type="ECO:0000313" key="1">
    <source>
        <dbReference type="EMBL" id="ACO77986.1"/>
    </source>
</evidence>
<dbReference type="AlphaFoldDB" id="C1DDL5"/>
<evidence type="ECO:0000313" key="2">
    <source>
        <dbReference type="Proteomes" id="UP000002424"/>
    </source>
</evidence>
<sequence>MAMKSFVVFVFGFIGDISTGNKNLEDAEFMTRHRIS</sequence>
<organism evidence="1 2">
    <name type="scientific">Azotobacter vinelandii (strain DJ / ATCC BAA-1303)</name>
    <dbReference type="NCBI Taxonomy" id="322710"/>
    <lineage>
        <taxon>Bacteria</taxon>
        <taxon>Pseudomonadati</taxon>
        <taxon>Pseudomonadota</taxon>
        <taxon>Gammaproteobacteria</taxon>
        <taxon>Pseudomonadales</taxon>
        <taxon>Pseudomonadaceae</taxon>
        <taxon>Azotobacter</taxon>
    </lineage>
</organism>
<keyword evidence="2" id="KW-1185">Reference proteome</keyword>
<dbReference type="HOGENOM" id="CLU_3354284_0_0_6"/>
<name>C1DDL5_AZOVD</name>